<dbReference type="GO" id="GO:0004843">
    <property type="term" value="F:cysteine-type deubiquitinase activity"/>
    <property type="evidence" value="ECO:0007669"/>
    <property type="project" value="UniProtKB-EC"/>
</dbReference>
<evidence type="ECO:0000256" key="7">
    <source>
        <dbReference type="ARBA" id="ARBA00022801"/>
    </source>
</evidence>
<dbReference type="OrthoDB" id="289038at2759"/>
<dbReference type="EC" id="3.4.19.12" evidence="3"/>
<dbReference type="PANTHER" id="PTHR24006:SF925">
    <property type="entry name" value="UBIQUITINYL HYDROLASE 1"/>
    <property type="match status" value="1"/>
</dbReference>
<gene>
    <name evidence="11" type="primary">Usp9x</name>
</gene>
<keyword evidence="5" id="KW-0645">Protease</keyword>
<comment type="similarity">
    <text evidence="2">Belongs to the peptidase C19 family.</text>
</comment>
<dbReference type="GO" id="GO:0016579">
    <property type="term" value="P:protein deubiquitination"/>
    <property type="evidence" value="ECO:0007669"/>
    <property type="project" value="InterPro"/>
</dbReference>
<dbReference type="CDD" id="cd02659">
    <property type="entry name" value="peptidase_C19C"/>
    <property type="match status" value="1"/>
</dbReference>
<evidence type="ECO:0000256" key="1">
    <source>
        <dbReference type="ARBA" id="ARBA00000707"/>
    </source>
</evidence>
<dbReference type="Pfam" id="PF25010">
    <property type="entry name" value="ARM_UBP24_USP9X-Y"/>
    <property type="match status" value="1"/>
</dbReference>
<dbReference type="InterPro" id="IPR016024">
    <property type="entry name" value="ARM-type_fold"/>
</dbReference>
<dbReference type="GO" id="GO:0006508">
    <property type="term" value="P:proteolysis"/>
    <property type="evidence" value="ECO:0007669"/>
    <property type="project" value="UniProtKB-KW"/>
</dbReference>
<dbReference type="InterPro" id="IPR021905">
    <property type="entry name" value="DUF3517"/>
</dbReference>
<name>A0A0K2UPW0_LEPSM</name>
<dbReference type="InterPro" id="IPR038765">
    <property type="entry name" value="Papain-like_cys_pep_sf"/>
</dbReference>
<dbReference type="InterPro" id="IPR028889">
    <property type="entry name" value="USP"/>
</dbReference>
<evidence type="ECO:0000256" key="2">
    <source>
        <dbReference type="ARBA" id="ARBA00009085"/>
    </source>
</evidence>
<dbReference type="InterPro" id="IPR055176">
    <property type="entry name" value="UBP24/USP9X/USP9Y_UBL"/>
</dbReference>
<dbReference type="GO" id="GO:0016477">
    <property type="term" value="P:cell migration"/>
    <property type="evidence" value="ECO:0007669"/>
    <property type="project" value="TreeGrafter"/>
</dbReference>
<comment type="catalytic activity">
    <reaction evidence="1">
        <text>Thiol-dependent hydrolysis of ester, thioester, amide, peptide and isopeptide bonds formed by the C-terminal Gly of ubiquitin (a 76-residue protein attached to proteins as an intracellular targeting signal).</text>
        <dbReference type="EC" id="3.4.19.12"/>
    </reaction>
</comment>
<proteinExistence type="inferred from homology"/>
<dbReference type="PROSITE" id="PS50235">
    <property type="entry name" value="USP_3"/>
    <property type="match status" value="1"/>
</dbReference>
<evidence type="ECO:0000256" key="4">
    <source>
        <dbReference type="ARBA" id="ARBA00022553"/>
    </source>
</evidence>
<dbReference type="Gene3D" id="3.90.70.10">
    <property type="entry name" value="Cysteine proteinases"/>
    <property type="match status" value="1"/>
</dbReference>
<dbReference type="Pfam" id="PF12030">
    <property type="entry name" value="DUF3517"/>
    <property type="match status" value="1"/>
</dbReference>
<reference evidence="11" key="1">
    <citation type="submission" date="2014-05" db="EMBL/GenBank/DDBJ databases">
        <authorList>
            <person name="Chronopoulou M."/>
        </authorList>
    </citation>
    <scope>NUCLEOTIDE SEQUENCE</scope>
    <source>
        <tissue evidence="11">Whole organism</tissue>
    </source>
</reference>
<dbReference type="GO" id="GO:0005829">
    <property type="term" value="C:cytosol"/>
    <property type="evidence" value="ECO:0007669"/>
    <property type="project" value="TreeGrafter"/>
</dbReference>
<dbReference type="Pfam" id="PF22900">
    <property type="entry name" value="UCH_UBL1"/>
    <property type="match status" value="1"/>
</dbReference>
<dbReference type="SUPFAM" id="SSF48371">
    <property type="entry name" value="ARM repeat"/>
    <property type="match status" value="1"/>
</dbReference>
<dbReference type="Pfam" id="PF00443">
    <property type="entry name" value="UCH"/>
    <property type="match status" value="1"/>
</dbReference>
<feature type="domain" description="USP" evidence="10">
    <location>
        <begin position="1506"/>
        <end position="1882"/>
    </location>
</feature>
<keyword evidence="4" id="KW-0597">Phosphoprotein</keyword>
<dbReference type="PROSITE" id="PS00973">
    <property type="entry name" value="USP_2"/>
    <property type="match status" value="1"/>
</dbReference>
<evidence type="ECO:0000256" key="5">
    <source>
        <dbReference type="ARBA" id="ARBA00022670"/>
    </source>
</evidence>
<evidence type="ECO:0000313" key="11">
    <source>
        <dbReference type="EMBL" id="CDW40334.1"/>
    </source>
</evidence>
<feature type="region of interest" description="Disordered" evidence="9">
    <location>
        <begin position="2430"/>
        <end position="2486"/>
    </location>
</feature>
<keyword evidence="8" id="KW-0788">Thiol protease</keyword>
<dbReference type="GO" id="GO:0005634">
    <property type="term" value="C:nucleus"/>
    <property type="evidence" value="ECO:0007669"/>
    <property type="project" value="TreeGrafter"/>
</dbReference>
<evidence type="ECO:0000256" key="8">
    <source>
        <dbReference type="ARBA" id="ARBA00022807"/>
    </source>
</evidence>
<dbReference type="PANTHER" id="PTHR24006">
    <property type="entry name" value="UBIQUITIN CARBOXYL-TERMINAL HYDROLASE"/>
    <property type="match status" value="1"/>
</dbReference>
<keyword evidence="7" id="KW-0378">Hydrolase</keyword>
<evidence type="ECO:0000259" key="10">
    <source>
        <dbReference type="PROSITE" id="PS50235"/>
    </source>
</evidence>
<accession>A0A0K2UPW0</accession>
<protein>
    <recommendedName>
        <fullName evidence="3">ubiquitinyl hydrolase 1</fullName>
        <ecNumber evidence="3">3.4.19.12</ecNumber>
    </recommendedName>
</protein>
<feature type="region of interest" description="Disordered" evidence="9">
    <location>
        <begin position="936"/>
        <end position="960"/>
    </location>
</feature>
<feature type="compositionally biased region" description="Low complexity" evidence="9">
    <location>
        <begin position="936"/>
        <end position="953"/>
    </location>
</feature>
<dbReference type="SUPFAM" id="SSF54001">
    <property type="entry name" value="Cysteine proteinases"/>
    <property type="match status" value="1"/>
</dbReference>
<dbReference type="InterPro" id="IPR050164">
    <property type="entry name" value="Peptidase_C19"/>
</dbReference>
<sequence>MSVGGGEEEEDPPYPLEKLLKLEELINNPRWVIPVLPKGELEVLLEASIRLAKKGKDVECEDCLRFYRDGLPVSFVKILTDEAVSSWKPDIQKYILLNCERLMELLVLKWTHALGAEEEELFASKDLLVLLLNPHHKFHVYNAGFKPERAPTFTKDNIQTKGWLLDLINHFGNLGGFDMISKRLMQPPPPGIPLLLALIRPFGFCAEFLSQSTLEKYFLPLFTHIPSYLESLKDEELKKEGKNDALSSLIKALKHLSTAALTGEENEERIRELEMFRLQMILRQLRVSSFGGKMNALNEVNRVIASVSYYHQNPQRRSGLDVPIHHPQHNNNVIVGKPGTEEDFLTAERMARWLCENKVLQIVLQDSLHQPQYVEKLEKIIRFKIREFSLSSHDLDDIWDAQVGQHEAIVKNVHDLLAKLAWDFSPVQLDHLFKRFQSSLSEANDKQREKLLELIRRLAEDDKDGVMADKVLNLFWTLSHSKNVSTEIMDQALAAHVKILDYSCTQNSEGQKNRWLDACIDEINNNSKWVIPALKQIREICSLYPESSNNDPHNTLPNPHHHAQGVAYRHDVINRLQSSHVLVIKVANNLTSYIKQLEYEGFVDKDPLKIFPDGRFDHIVQVRERLIFLRFLLKDGRLWLCAAQAKQIWECLAEKAVFKEDREACFDWFSKLMGVEPDLDPEISKSFFVENILKFDPMLMTESGIQCFDKFFKSVNSKEEKLIIKRRIYLMNNLELIGIDYIWQIIRSSPDEEVANRAIDILEETFTNLGPSLIDSQLEIHEDFISTCMEQLRPIYDTISIMDPGARDTEMKYRQLIRILKVLYEYIFECDSDFGEERSYVPLYRAAKGKQLSLIIRFTHQGRQNEDVDILVHTNDTLGSLRRQIFQRLKLSSASIKLELFYNGECLENRDDGKILLNTQLTDKSIVTGKVSQISSNIASSPDSSSDSSTSSPHHLYDGPNYEAEQSLPGIIMAKSPRNKRFLIQLADLGCERNIPDLRDRARHVLQIMPPDFDTVNSMRKFCHEIAATQTSGDNVLFKEFFSSSPSETLYNLEVMYALLMPGLGTLTDKTLEFQLNFVKAGGMQCFKSILTQRDFLSNADDVMKQLCYISVAKICKFLFCVVGHAFVCAAADGIISDSPSPSSPAITMVLQKALIQVPNPTNEFRLRQISHRIAPQLAKYMTVNIMDYSTVLAIIRLAWASSSGNINLISSDSPYIDVELHAPHEEGNVYSLMPEQISLCKEAMEILTLAIALYPPSLDKLNKEKMWHQFIIDMILLSNLKRVRIEAGEQFLTITNRCSNDENSPKILIDLLFSVLNTTATQKAKQSSEYFVVLSCLLLNVSSTGMVLNSTESLLNNEINWLKKVRDDVRETGHSRVDDSLLEGHLRITRELIAFLSPEKKIEVGNTVGLIKDIIEDFIFPSSKMMVIYNQTGGIPMDNVVPVCTTGQTHMAAFEVLVILCTECSKNLKIVANMLTEMFYANSDESLYEWEYLPPVGPRPLKGFVGLKNAGATCYMNSVLQQLFMIEGVRNGVLSAEGACNDPDEDFSGEDRENEAHSNEHNHNIDIGEYGAVSSRKDYNITILKQVQAIFAHLSHTKLQFYVPKGLWKHFRMQGEPVNLREQQDAVEFFMSLIDFVDEALKALGYEQRMTKVLGGVLSDQMICKTCPHRYSREEPFCVLSVEVRNHNNLTDSLHEYVKGELLDGNNAYHCASCDKKVDTMKRLCIKKLPPILVIQLKRFDYDYERECAIKFNDYFEFPRVLDMEPYTVGGLAKIEGEVIDADPSDLDGKTVHTYKLRGMVVHSGQASGGHYYSYIKSKDKWYKFDDGEVSEVKVDDDEELKAQCYGGECVSEVYDQMSKRTSSRRQKRWWNAYMLFYCRSDIADDSLAVDVLNKMNELNLNGVSVHSSSSSSTKIPVPIEKSIQKQNVRFLHHRNQFNNEYFKFMKQLICCNRHVVNPVGDRHSINTMGNSHKWASDFEEIALTTVQLASKFLFQSAFHTKKSLRGSALDWYDSLHDYLNCSPIVRSWFGQKALFAHPVRFCEYMLECPSVEVRTAFSRIIVCLAHFSLNDGPVPAPPILQQPFIPIEIVGNTLADHLLSTVLSLLWMEVSEHGRHITQYFSFFSMYASLGVPEKTQLLKLNVPAIFIQVAIDEGPGPPIKYQYVEFGKLYQVVSTLIRCCDVSNRCSSQKVDGNPLPNPYAETSEPIMPIQQKVAELVFVKCEYLKKLVEEANSQEDTKKLIQFCCWENMTFSNAVLCELLWHISLVYPYELKLYLDLLMTVLRIEDSWQTLRIQNALKGIHHENTSRDGLFDNITKSTTHCHKRAYHCIKLLVSLFSNCRVAKMIFDNSPDIRNTWSSAVVWLTEELDRGRSVPGSYPPGQYSYSNWSPPGQSNENTNGYFLERSHSAKLTLDAAFQLLSEEDMEEIEEIETAEPVNTSTRGGPGGESNSLIESNSGGNNMDVNIRSNTENKKQSGTDANIS</sequence>
<dbReference type="InterPro" id="IPR001394">
    <property type="entry name" value="Peptidase_C19_UCH"/>
</dbReference>
<organism evidence="11">
    <name type="scientific">Lepeophtheirus salmonis</name>
    <name type="common">Salmon louse</name>
    <name type="synonym">Caligus salmonis</name>
    <dbReference type="NCBI Taxonomy" id="72036"/>
    <lineage>
        <taxon>Eukaryota</taxon>
        <taxon>Metazoa</taxon>
        <taxon>Ecdysozoa</taxon>
        <taxon>Arthropoda</taxon>
        <taxon>Crustacea</taxon>
        <taxon>Multicrustacea</taxon>
        <taxon>Hexanauplia</taxon>
        <taxon>Copepoda</taxon>
        <taxon>Siphonostomatoida</taxon>
        <taxon>Caligidae</taxon>
        <taxon>Lepeophtheirus</taxon>
    </lineage>
</organism>
<evidence type="ECO:0000256" key="9">
    <source>
        <dbReference type="SAM" id="MobiDB-lite"/>
    </source>
</evidence>
<keyword evidence="6" id="KW-0833">Ubl conjugation pathway</keyword>
<feature type="compositionally biased region" description="Polar residues" evidence="9">
    <location>
        <begin position="2439"/>
        <end position="2472"/>
    </location>
</feature>
<evidence type="ECO:0000256" key="3">
    <source>
        <dbReference type="ARBA" id="ARBA00012759"/>
    </source>
</evidence>
<evidence type="ECO:0000256" key="6">
    <source>
        <dbReference type="ARBA" id="ARBA00022786"/>
    </source>
</evidence>
<dbReference type="InterPro" id="IPR018200">
    <property type="entry name" value="USP_CS"/>
</dbReference>
<dbReference type="PROSITE" id="PS00972">
    <property type="entry name" value="USP_1"/>
    <property type="match status" value="1"/>
</dbReference>
<dbReference type="EMBL" id="HACA01022973">
    <property type="protein sequence ID" value="CDW40334.1"/>
    <property type="molecule type" value="Transcribed_RNA"/>
</dbReference>
<dbReference type="InterPro" id="IPR056850">
    <property type="entry name" value="ARM_UBP34_24_USP9X_Y"/>
</dbReference>